<dbReference type="OrthoDB" id="114248at2"/>
<feature type="binding site" evidence="5">
    <location>
        <position position="245"/>
    </location>
    <ligand>
        <name>adenosylcob(III)alamin</name>
        <dbReference type="ChEBI" id="CHEBI:18408"/>
    </ligand>
</feature>
<evidence type="ECO:0000313" key="7">
    <source>
        <dbReference type="EMBL" id="ETI60706.1"/>
    </source>
</evidence>
<comment type="catalytic activity">
    <reaction evidence="5">
        <text>ethanolamine = acetaldehyde + NH4(+)</text>
        <dbReference type="Rhea" id="RHEA:15313"/>
        <dbReference type="ChEBI" id="CHEBI:15343"/>
        <dbReference type="ChEBI" id="CHEBI:28938"/>
        <dbReference type="ChEBI" id="CHEBI:57603"/>
        <dbReference type="EC" id="4.3.1.7"/>
    </reaction>
</comment>
<dbReference type="EMBL" id="AYOZ01000012">
    <property type="protein sequence ID" value="ETI60706.1"/>
    <property type="molecule type" value="Genomic_DNA"/>
</dbReference>
<dbReference type="InterPro" id="IPR009246">
    <property type="entry name" value="EutC"/>
</dbReference>
<comment type="similarity">
    <text evidence="5">Belongs to the EutC family.</text>
</comment>
<dbReference type="GO" id="GO:0046336">
    <property type="term" value="P:ethanolamine catabolic process"/>
    <property type="evidence" value="ECO:0007669"/>
    <property type="project" value="UniProtKB-UniRule"/>
</dbReference>
<evidence type="ECO:0000256" key="2">
    <source>
        <dbReference type="ARBA" id="ARBA00023239"/>
    </source>
</evidence>
<feature type="binding site" evidence="5">
    <location>
        <position position="216"/>
    </location>
    <ligand>
        <name>adenosylcob(III)alamin</name>
        <dbReference type="ChEBI" id="CHEBI:18408"/>
    </ligand>
</feature>
<dbReference type="InterPro" id="IPR042255">
    <property type="entry name" value="EutC_N"/>
</dbReference>
<dbReference type="PATRIC" id="fig|1208321.3.peg.1651"/>
<keyword evidence="8" id="KW-1185">Reference proteome</keyword>
<comment type="function">
    <text evidence="5">Catalyzes the deamination of various vicinal amino-alcohols to oxo compounds. Allows this organism to utilize ethanolamine as the sole source of nitrogen and carbon in the presence of external vitamin B12.</text>
</comment>
<evidence type="ECO:0000256" key="4">
    <source>
        <dbReference type="ARBA" id="ARBA00024446"/>
    </source>
</evidence>
<dbReference type="GO" id="GO:0006520">
    <property type="term" value="P:amino acid metabolic process"/>
    <property type="evidence" value="ECO:0007669"/>
    <property type="project" value="InterPro"/>
</dbReference>
<dbReference type="GO" id="GO:0031471">
    <property type="term" value="C:ethanolamine degradation polyhedral organelle"/>
    <property type="evidence" value="ECO:0007669"/>
    <property type="project" value="UniProtKB-UniRule"/>
</dbReference>
<dbReference type="GO" id="GO:0009350">
    <property type="term" value="C:ethanolamine ammonia-lyase complex"/>
    <property type="evidence" value="ECO:0007669"/>
    <property type="project" value="UniProtKB-UniRule"/>
</dbReference>
<comment type="subcellular location">
    <subcellularLocation>
        <location evidence="5">Bacterial microcompartment</location>
    </subcellularLocation>
</comment>
<feature type="region of interest" description="Disordered" evidence="6">
    <location>
        <begin position="1"/>
        <end position="36"/>
    </location>
</feature>
<comment type="subunit">
    <text evidence="5">The basic unit is a heterodimer which dimerizes to form tetramers. The heterotetramers trimerize; 6 large subunits form a core ring with 6 small subunits projecting outwards.</text>
</comment>
<keyword evidence="3 5" id="KW-0170">Cobalt</keyword>
<dbReference type="PANTHER" id="PTHR39330:SF1">
    <property type="entry name" value="ETHANOLAMINE AMMONIA-LYASE SMALL SUBUNIT"/>
    <property type="match status" value="1"/>
</dbReference>
<accession>W1RTY9</accession>
<keyword evidence="4 5" id="KW-1283">Bacterial microcompartment</keyword>
<evidence type="ECO:0000256" key="1">
    <source>
        <dbReference type="ARBA" id="ARBA00022628"/>
    </source>
</evidence>
<comment type="cofactor">
    <cofactor evidence="5">
        <name>adenosylcob(III)alamin</name>
        <dbReference type="ChEBI" id="CHEBI:18408"/>
    </cofactor>
    <text evidence="5">Binds between the large and small subunits.</text>
</comment>
<dbReference type="Gene3D" id="1.10.30.40">
    <property type="entry name" value="Ethanolamine ammonia-lyase light chain (EutC), N-terminal domain"/>
    <property type="match status" value="1"/>
</dbReference>
<proteinExistence type="inferred from homology"/>
<evidence type="ECO:0000313" key="8">
    <source>
        <dbReference type="Proteomes" id="UP000018857"/>
    </source>
</evidence>
<reference evidence="7 8" key="1">
    <citation type="journal article" date="2014" name="Genome Announc.">
        <title>Draft Genome Sequence of Marinomonas sp. Strain D104, a Polycyclic Aromatic Hydrocarbon-Degrading Bacterium from the Deep-Sea Sediment of the Arctic Ocean.</title>
        <authorList>
            <person name="Dong C."/>
            <person name="Bai X."/>
            <person name="Lai Q."/>
            <person name="Xie Y."/>
            <person name="Chen X."/>
            <person name="Shao Z."/>
        </authorList>
    </citation>
    <scope>NUCLEOTIDE SEQUENCE [LARGE SCALE GENOMIC DNA]</scope>
    <source>
        <strain evidence="7 8">D104</strain>
    </source>
</reference>
<organism evidence="7 8">
    <name type="scientific">Marinomonas profundimaris</name>
    <dbReference type="NCBI Taxonomy" id="1208321"/>
    <lineage>
        <taxon>Bacteria</taxon>
        <taxon>Pseudomonadati</taxon>
        <taxon>Pseudomonadota</taxon>
        <taxon>Gammaproteobacteria</taxon>
        <taxon>Oceanospirillales</taxon>
        <taxon>Oceanospirillaceae</taxon>
        <taxon>Marinomonas</taxon>
    </lineage>
</organism>
<dbReference type="PANTHER" id="PTHR39330">
    <property type="entry name" value="ETHANOLAMINE AMMONIA-LYASE LIGHT CHAIN"/>
    <property type="match status" value="1"/>
</dbReference>
<evidence type="ECO:0000256" key="6">
    <source>
        <dbReference type="SAM" id="MobiDB-lite"/>
    </source>
</evidence>
<dbReference type="UniPathway" id="UPA00560"/>
<dbReference type="InterPro" id="IPR042251">
    <property type="entry name" value="EutC_C"/>
</dbReference>
<dbReference type="EC" id="4.3.1.7" evidence="5"/>
<dbReference type="GO" id="GO:0031419">
    <property type="term" value="F:cobalamin binding"/>
    <property type="evidence" value="ECO:0007669"/>
    <property type="project" value="UniProtKB-UniRule"/>
</dbReference>
<dbReference type="HAMAP" id="MF_00601">
    <property type="entry name" value="EutC"/>
    <property type="match status" value="1"/>
</dbReference>
<dbReference type="NCBIfam" id="NF003971">
    <property type="entry name" value="PRK05465.1"/>
    <property type="match status" value="1"/>
</dbReference>
<dbReference type="Proteomes" id="UP000018857">
    <property type="component" value="Unassembled WGS sequence"/>
</dbReference>
<comment type="pathway">
    <text evidence="5">Amine and polyamine degradation; ethanolamine degradation.</text>
</comment>
<keyword evidence="1 5" id="KW-0846">Cobalamin</keyword>
<gene>
    <name evidence="5" type="primary">eutC</name>
    <name evidence="7" type="ORF">D104_08350</name>
</gene>
<protein>
    <recommendedName>
        <fullName evidence="5">Ethanolamine ammonia-lyase small subunit</fullName>
        <shortName evidence="5">EAL small subunit</shortName>
        <ecNumber evidence="5">4.3.1.7</ecNumber>
    </recommendedName>
</protein>
<dbReference type="STRING" id="1208321.D104_08350"/>
<sequence>MSQDNYPSDKSFPTHPHAPLTTGKEEPISKKEEPVTENAWSKLNAFTDARVGLGRSGVSVPTKHLLAFQLAHAQAIDAVHTQLDSEALSKTLMTQDWAKAWTKNAAPLMLHSRATDRATYLQRPDYGRRLDERSANILDEHQASTSQQYDLVIVVVDGLSSLAIEQNTLPFLEALSGHINGWNLAPICFVKQGRVAIGDDVCERLNAKCVLVLVGERPGLSSPDSLGLYLTWGGKVGLTDAYRNCISNVRPAGLVYQEAARKAFYLLNEARTLKLSGVKLKDRSDDELIMDTSKESKNFLIS</sequence>
<evidence type="ECO:0000256" key="3">
    <source>
        <dbReference type="ARBA" id="ARBA00023285"/>
    </source>
</evidence>
<feature type="compositionally biased region" description="Basic and acidic residues" evidence="6">
    <location>
        <begin position="23"/>
        <end position="34"/>
    </location>
</feature>
<dbReference type="PIRSF" id="PIRSF018982">
    <property type="entry name" value="EutC"/>
    <property type="match status" value="1"/>
</dbReference>
<comment type="caution">
    <text evidence="7">The sequence shown here is derived from an EMBL/GenBank/DDBJ whole genome shotgun (WGS) entry which is preliminary data.</text>
</comment>
<keyword evidence="2 5" id="KW-0456">Lyase</keyword>
<dbReference type="AlphaFoldDB" id="W1RTY9"/>
<evidence type="ECO:0000256" key="5">
    <source>
        <dbReference type="HAMAP-Rule" id="MF_00601"/>
    </source>
</evidence>
<dbReference type="GO" id="GO:0008851">
    <property type="term" value="F:ethanolamine ammonia-lyase activity"/>
    <property type="evidence" value="ECO:0007669"/>
    <property type="project" value="UniProtKB-UniRule"/>
</dbReference>
<dbReference type="Pfam" id="PF05985">
    <property type="entry name" value="EutC"/>
    <property type="match status" value="1"/>
</dbReference>
<dbReference type="eggNOG" id="COG4302">
    <property type="taxonomic scope" value="Bacteria"/>
</dbReference>
<dbReference type="RefSeq" id="WP_024023809.1">
    <property type="nucleotide sequence ID" value="NZ_AYOZ01000012.1"/>
</dbReference>
<name>W1RTY9_9GAMM</name>
<feature type="binding site" evidence="5">
    <location>
        <position position="195"/>
    </location>
    <ligand>
        <name>adenosylcob(III)alamin</name>
        <dbReference type="ChEBI" id="CHEBI:18408"/>
    </ligand>
</feature>
<dbReference type="Gene3D" id="3.40.50.11240">
    <property type="entry name" value="Ethanolamine ammonia-lyase light chain (EutC)"/>
    <property type="match status" value="1"/>
</dbReference>